<feature type="signal peptide" evidence="1">
    <location>
        <begin position="1"/>
        <end position="22"/>
    </location>
</feature>
<dbReference type="Proteomes" id="UP000298196">
    <property type="component" value="Unassembled WGS sequence"/>
</dbReference>
<keyword evidence="1" id="KW-0732">Signal</keyword>
<accession>A0A4Z0KRQ0</accession>
<evidence type="ECO:0000313" key="3">
    <source>
        <dbReference type="Proteomes" id="UP000298196"/>
    </source>
</evidence>
<gene>
    <name evidence="2" type="ORF">C9F07_30130</name>
</gene>
<sequence length="25" mass="2489">MKGKFAAAVLFTAMGLASTAMAQDG</sequence>
<dbReference type="EMBL" id="PYKI01003006">
    <property type="protein sequence ID" value="TGD41214.1"/>
    <property type="molecule type" value="Genomic_DNA"/>
</dbReference>
<dbReference type="AlphaFoldDB" id="A0A4Z0KRQ0"/>
<comment type="caution">
    <text evidence="2">The sequence shown here is derived from an EMBL/GenBank/DDBJ whole genome shotgun (WGS) entry which is preliminary data.</text>
</comment>
<feature type="non-terminal residue" evidence="2">
    <location>
        <position position="25"/>
    </location>
</feature>
<protein>
    <submittedName>
        <fullName evidence="2">Fimbrial protein</fullName>
    </submittedName>
</protein>
<feature type="chain" id="PRO_5021380474" evidence="1">
    <location>
        <begin position="23"/>
        <end position="25"/>
    </location>
</feature>
<keyword evidence="3" id="KW-1185">Reference proteome</keyword>
<proteinExistence type="predicted"/>
<organism evidence="2 3">
    <name type="scientific">Salmonella enterica subsp. enterica serovar Poona</name>
    <dbReference type="NCBI Taxonomy" id="436295"/>
    <lineage>
        <taxon>Bacteria</taxon>
        <taxon>Pseudomonadati</taxon>
        <taxon>Pseudomonadota</taxon>
        <taxon>Gammaproteobacteria</taxon>
        <taxon>Enterobacterales</taxon>
        <taxon>Enterobacteriaceae</taxon>
        <taxon>Salmonella</taxon>
    </lineage>
</organism>
<name>A0A4Z0KRQ0_SALET</name>
<evidence type="ECO:0000313" key="2">
    <source>
        <dbReference type="EMBL" id="TGD41214.1"/>
    </source>
</evidence>
<evidence type="ECO:0000256" key="1">
    <source>
        <dbReference type="SAM" id="SignalP"/>
    </source>
</evidence>
<reference evidence="2 3" key="1">
    <citation type="submission" date="2018-03" db="EMBL/GenBank/DDBJ databases">
        <title>Non-Typhoidal Salmonella genome sequencing and assembly.</title>
        <authorList>
            <person name="Matchawe C."/>
        </authorList>
    </citation>
    <scope>NUCLEOTIDE SEQUENCE [LARGE SCALE GENOMIC DNA]</scope>
    <source>
        <strain evidence="2 3">22sa</strain>
    </source>
</reference>